<dbReference type="InterPro" id="IPR028203">
    <property type="entry name" value="PSII_CF48-like_dom"/>
</dbReference>
<evidence type="ECO:0000313" key="6">
    <source>
        <dbReference type="EMBL" id="MEM0542243.1"/>
    </source>
</evidence>
<dbReference type="EMBL" id="JBCGDO010000006">
    <property type="protein sequence ID" value="MEM0542243.1"/>
    <property type="molecule type" value="Genomic_DNA"/>
</dbReference>
<dbReference type="InterPro" id="IPR026444">
    <property type="entry name" value="Secre_tail"/>
</dbReference>
<evidence type="ECO:0000256" key="1">
    <source>
        <dbReference type="ARBA" id="ARBA00022531"/>
    </source>
</evidence>
<dbReference type="InterPro" id="IPR015943">
    <property type="entry name" value="WD40/YVTN_repeat-like_dom_sf"/>
</dbReference>
<evidence type="ECO:0000259" key="4">
    <source>
        <dbReference type="Pfam" id="PF14870"/>
    </source>
</evidence>
<feature type="domain" description="Secretion system C-terminal sorting" evidence="5">
    <location>
        <begin position="613"/>
        <end position="687"/>
    </location>
</feature>
<dbReference type="Pfam" id="PF14870">
    <property type="entry name" value="PSII_BNR"/>
    <property type="match status" value="2"/>
</dbReference>
<name>A0ABU9N6Q9_9FLAO</name>
<dbReference type="PANTHER" id="PTHR47199">
    <property type="entry name" value="PHOTOSYSTEM II STABILITY/ASSEMBLY FACTOR HCF136, CHLOROPLASTIC"/>
    <property type="match status" value="1"/>
</dbReference>
<dbReference type="Proteomes" id="UP001460072">
    <property type="component" value="Unassembled WGS sequence"/>
</dbReference>
<dbReference type="RefSeq" id="WP_342695464.1">
    <property type="nucleotide sequence ID" value="NZ_JBCGDO010000006.1"/>
</dbReference>
<dbReference type="PANTHER" id="PTHR47199:SF2">
    <property type="entry name" value="PHOTOSYSTEM II STABILITY_ASSEMBLY FACTOR HCF136, CHLOROPLASTIC"/>
    <property type="match status" value="1"/>
</dbReference>
<proteinExistence type="predicted"/>
<sequence>MKEKITKKLLPNRKRIFLILFLCSVFNLYSQNPWELLNPKPSYQNGMDIHFISNTNGFIMNESQLLKTTDTGQTWVVAQPLIYAKDINFKNSVGFIVGLSGYVLKSIDYGQTWVQINTTFSYAYNSVTIIDDNNIILSSNNKIVKTTDGGITWTSISVTGYPSIVKTFFTSTLIGHAACNQGKILKTINGGINWYVTETVSTIPSNFLSLYFINENIGFATREHDLMFKTINAGESWTEIPSINQKMNCIHFSDQNNGFTAGEDGFIYKTNDGGNTWTSASYVAGNGYSTYFGVYFLDNNTGFVCGERGRIAKTTNGGITWSEYSPTYNDIKKIQFKSNNVAYSLIAINGNFLKTIDGGSSWQIVGSLNQFGNDFDFVNENIGYATTTDHGRVYKTINGGLTWLATNNNIQVLNDGYNSKVYFYNENIGFAMGGFNSTRTSKTINGGNTWQQIANHTFSQLNFLNPSIGFGLYGGLNKTIDGGLTWTLKGTGISAYHVFDENTIYAVGNNTFKKTTDGGTTWQSTNLTNSGNYTFMKFYNNQIGYMMRDDSTIFRTLNGGQTWFYLTNFFGINHFDLFDTNLSVSGNGGVIFKSSIPASLDLENYTEGNNFIIYPNPASEIINILFKENIEVSSIYLYNFLGEKIYYLDKMENTNQISIDSNSFSNGVYFINVKFKNGKTENKKILIK</sequence>
<keyword evidence="7" id="KW-1185">Reference proteome</keyword>
<dbReference type="Gene3D" id="2.130.10.10">
    <property type="entry name" value="YVTN repeat-like/Quinoprotein amine dehydrogenase"/>
    <property type="match status" value="3"/>
</dbReference>
<keyword evidence="3" id="KW-0604">Photosystem II</keyword>
<protein>
    <submittedName>
        <fullName evidence="6">YCF48-related protein</fullName>
    </submittedName>
</protein>
<dbReference type="Pfam" id="PF18962">
    <property type="entry name" value="Por_Secre_tail"/>
    <property type="match status" value="1"/>
</dbReference>
<accession>A0ABU9N6Q9</accession>
<evidence type="ECO:0000256" key="2">
    <source>
        <dbReference type="ARBA" id="ARBA00022729"/>
    </source>
</evidence>
<evidence type="ECO:0000313" key="7">
    <source>
        <dbReference type="Proteomes" id="UP001460072"/>
    </source>
</evidence>
<evidence type="ECO:0000259" key="5">
    <source>
        <dbReference type="Pfam" id="PF18962"/>
    </source>
</evidence>
<reference evidence="6 7" key="1">
    <citation type="submission" date="2024-03" db="EMBL/GenBank/DDBJ databases">
        <title>Two novel species of the genus Flavobacterium exhibiting potentially degradation of complex polysaccharides.</title>
        <authorList>
            <person name="Lian X."/>
        </authorList>
    </citation>
    <scope>NUCLEOTIDE SEQUENCE [LARGE SCALE GENOMIC DNA]</scope>
    <source>
        <strain evidence="7">j3</strain>
    </source>
</reference>
<comment type="caution">
    <text evidence="6">The sequence shown here is derived from an EMBL/GenBank/DDBJ whole genome shotgun (WGS) entry which is preliminary data.</text>
</comment>
<organism evidence="6 7">
    <name type="scientific">Flavobacterium aureirubrum</name>
    <dbReference type="NCBI Taxonomy" id="3133147"/>
    <lineage>
        <taxon>Bacteria</taxon>
        <taxon>Pseudomonadati</taxon>
        <taxon>Bacteroidota</taxon>
        <taxon>Flavobacteriia</taxon>
        <taxon>Flavobacteriales</taxon>
        <taxon>Flavobacteriaceae</taxon>
        <taxon>Flavobacterium</taxon>
    </lineage>
</organism>
<gene>
    <name evidence="6" type="ORF">WFZ85_06420</name>
</gene>
<dbReference type="CDD" id="cd15482">
    <property type="entry name" value="Sialidase_non-viral"/>
    <property type="match status" value="1"/>
</dbReference>
<feature type="domain" description="Photosynthesis system II assembly factor Ycf48/Hcf136-like" evidence="4">
    <location>
        <begin position="291"/>
        <end position="407"/>
    </location>
</feature>
<evidence type="ECO:0000256" key="3">
    <source>
        <dbReference type="ARBA" id="ARBA00023276"/>
    </source>
</evidence>
<feature type="domain" description="Photosynthesis system II assembly factor Ycf48/Hcf136-like" evidence="4">
    <location>
        <begin position="30"/>
        <end position="155"/>
    </location>
</feature>
<keyword evidence="2" id="KW-0732">Signal</keyword>
<keyword evidence="1" id="KW-0602">Photosynthesis</keyword>
<dbReference type="NCBIfam" id="TIGR04183">
    <property type="entry name" value="Por_Secre_tail"/>
    <property type="match status" value="1"/>
</dbReference>
<dbReference type="SUPFAM" id="SSF110296">
    <property type="entry name" value="Oligoxyloglucan reducing end-specific cellobiohydrolase"/>
    <property type="match status" value="2"/>
</dbReference>